<evidence type="ECO:0000256" key="2">
    <source>
        <dbReference type="ARBA" id="ARBA00022525"/>
    </source>
</evidence>
<comment type="caution">
    <text evidence="4">The sequence shown here is derived from an EMBL/GenBank/DDBJ whole genome shotgun (WGS) entry which is preliminary data.</text>
</comment>
<reference evidence="4" key="1">
    <citation type="submission" date="2013-04" db="EMBL/GenBank/DDBJ databases">
        <authorList>
            <person name="Qu J."/>
            <person name="Murali S.C."/>
            <person name="Bandaranaike D."/>
            <person name="Bellair M."/>
            <person name="Blankenburg K."/>
            <person name="Chao H."/>
            <person name="Dinh H."/>
            <person name="Doddapaneni H."/>
            <person name="Downs B."/>
            <person name="Dugan-Rocha S."/>
            <person name="Elkadiri S."/>
            <person name="Gnanaolivu R.D."/>
            <person name="Hernandez B."/>
            <person name="Javaid M."/>
            <person name="Jayaseelan J.C."/>
            <person name="Lee S."/>
            <person name="Li M."/>
            <person name="Ming W."/>
            <person name="Munidasa M."/>
            <person name="Muniz J."/>
            <person name="Nguyen L."/>
            <person name="Ongeri F."/>
            <person name="Osuji N."/>
            <person name="Pu L.-L."/>
            <person name="Puazo M."/>
            <person name="Qu C."/>
            <person name="Quiroz J."/>
            <person name="Raj R."/>
            <person name="Weissenberger G."/>
            <person name="Xin Y."/>
            <person name="Zou X."/>
            <person name="Han Y."/>
            <person name="Richards S."/>
            <person name="Worley K."/>
            <person name="Muzny D."/>
            <person name="Gibbs R."/>
        </authorList>
    </citation>
    <scope>NUCLEOTIDE SEQUENCE</scope>
    <source>
        <strain evidence="4">Sampled in the wild</strain>
    </source>
</reference>
<reference evidence="4" key="2">
    <citation type="submission" date="2017-10" db="EMBL/GenBank/DDBJ databases">
        <title>Ladona fulva Genome sequencing and assembly.</title>
        <authorList>
            <person name="Murali S."/>
            <person name="Richards S."/>
            <person name="Bandaranaike D."/>
            <person name="Bellair M."/>
            <person name="Blankenburg K."/>
            <person name="Chao H."/>
            <person name="Dinh H."/>
            <person name="Doddapaneni H."/>
            <person name="Dugan-Rocha S."/>
            <person name="Elkadiri S."/>
            <person name="Gnanaolivu R."/>
            <person name="Hernandez B."/>
            <person name="Skinner E."/>
            <person name="Javaid M."/>
            <person name="Lee S."/>
            <person name="Li M."/>
            <person name="Ming W."/>
            <person name="Munidasa M."/>
            <person name="Muniz J."/>
            <person name="Nguyen L."/>
            <person name="Hughes D."/>
            <person name="Osuji N."/>
            <person name="Pu L.-L."/>
            <person name="Puazo M."/>
            <person name="Qu C."/>
            <person name="Quiroz J."/>
            <person name="Raj R."/>
            <person name="Weissenberger G."/>
            <person name="Xin Y."/>
            <person name="Zou X."/>
            <person name="Han Y."/>
            <person name="Worley K."/>
            <person name="Muzny D."/>
            <person name="Gibbs R."/>
        </authorList>
    </citation>
    <scope>NUCLEOTIDE SEQUENCE</scope>
    <source>
        <strain evidence="4">Sampled in the wild</strain>
    </source>
</reference>
<accession>A0A8K0JZ03</accession>
<dbReference type="SMART" id="SM01318">
    <property type="entry name" value="SVWC"/>
    <property type="match status" value="1"/>
</dbReference>
<dbReference type="GO" id="GO:0005576">
    <property type="term" value="C:extracellular region"/>
    <property type="evidence" value="ECO:0007669"/>
    <property type="project" value="UniProtKB-SubCell"/>
</dbReference>
<evidence type="ECO:0000313" key="5">
    <source>
        <dbReference type="Proteomes" id="UP000792457"/>
    </source>
</evidence>
<evidence type="ECO:0000256" key="1">
    <source>
        <dbReference type="ARBA" id="ARBA00004613"/>
    </source>
</evidence>
<dbReference type="InterPro" id="IPR029277">
    <property type="entry name" value="SVWC_dom"/>
</dbReference>
<proteinExistence type="predicted"/>
<organism evidence="4 5">
    <name type="scientific">Ladona fulva</name>
    <name type="common">Scarce chaser dragonfly</name>
    <name type="synonym">Libellula fulva</name>
    <dbReference type="NCBI Taxonomy" id="123851"/>
    <lineage>
        <taxon>Eukaryota</taxon>
        <taxon>Metazoa</taxon>
        <taxon>Ecdysozoa</taxon>
        <taxon>Arthropoda</taxon>
        <taxon>Hexapoda</taxon>
        <taxon>Insecta</taxon>
        <taxon>Pterygota</taxon>
        <taxon>Palaeoptera</taxon>
        <taxon>Odonata</taxon>
        <taxon>Epiprocta</taxon>
        <taxon>Anisoptera</taxon>
        <taxon>Libelluloidea</taxon>
        <taxon>Libellulidae</taxon>
        <taxon>Ladona</taxon>
    </lineage>
</organism>
<name>A0A8K0JZ03_LADFU</name>
<keyword evidence="5" id="KW-1185">Reference proteome</keyword>
<sequence>MSLAEWTAVRMKVLFVFGIILVYMSCHSEAYVGVLLVPEDPAHPGQCLSAAFPVTRETYHDIGSTWITNSCESHTCGRKDDRTLEISITGCGVASYPSDCIPVPMDSSKPFPECCPTAKCP</sequence>
<dbReference type="PANTHER" id="PTHR39957">
    <property type="entry name" value="AT09846P1-RELATED"/>
    <property type="match status" value="1"/>
</dbReference>
<gene>
    <name evidence="4" type="ORF">J437_LFUL006448</name>
</gene>
<feature type="domain" description="Single" evidence="3">
    <location>
        <begin position="47"/>
        <end position="120"/>
    </location>
</feature>
<evidence type="ECO:0000313" key="4">
    <source>
        <dbReference type="EMBL" id="KAG8224948.1"/>
    </source>
</evidence>
<dbReference type="OrthoDB" id="6674808at2759"/>
<dbReference type="Proteomes" id="UP000792457">
    <property type="component" value="Unassembled WGS sequence"/>
</dbReference>
<comment type="subcellular location">
    <subcellularLocation>
        <location evidence="1">Secreted</location>
    </subcellularLocation>
</comment>
<keyword evidence="2" id="KW-0964">Secreted</keyword>
<evidence type="ECO:0000259" key="3">
    <source>
        <dbReference type="SMART" id="SM01318"/>
    </source>
</evidence>
<protein>
    <recommendedName>
        <fullName evidence="3">Single domain-containing protein</fullName>
    </recommendedName>
</protein>
<dbReference type="InterPro" id="IPR053308">
    <property type="entry name" value="Vago-like"/>
</dbReference>
<dbReference type="Pfam" id="PF15430">
    <property type="entry name" value="SVWC"/>
    <property type="match status" value="1"/>
</dbReference>
<dbReference type="PANTHER" id="PTHR39957:SF1">
    <property type="entry name" value="AT09846P1-RELATED"/>
    <property type="match status" value="1"/>
</dbReference>
<dbReference type="AlphaFoldDB" id="A0A8K0JZ03"/>
<dbReference type="EMBL" id="KZ308217">
    <property type="protein sequence ID" value="KAG8224948.1"/>
    <property type="molecule type" value="Genomic_DNA"/>
</dbReference>